<evidence type="ECO:0000256" key="4">
    <source>
        <dbReference type="ARBA" id="ARBA00023239"/>
    </source>
</evidence>
<protein>
    <recommendedName>
        <fullName evidence="12">Delta-aminolevulinic acid dehydratase</fullName>
        <ecNumber evidence="12">4.2.1.24</ecNumber>
    </recommendedName>
</protein>
<evidence type="ECO:0000256" key="11">
    <source>
        <dbReference type="PIRSR" id="PIRSR001415-4"/>
    </source>
</evidence>
<comment type="similarity">
    <text evidence="2 13">Belongs to the ALAD family.</text>
</comment>
<dbReference type="SUPFAM" id="SSF51569">
    <property type="entry name" value="Aldolase"/>
    <property type="match status" value="1"/>
</dbReference>
<dbReference type="InterPro" id="IPR001731">
    <property type="entry name" value="ALAD"/>
</dbReference>
<feature type="binding site" evidence="11">
    <location>
        <position position="195"/>
    </location>
    <ligand>
        <name>Zn(2+)</name>
        <dbReference type="ChEBI" id="CHEBI:29105"/>
        <label>2</label>
    </ligand>
</feature>
<evidence type="ECO:0000256" key="6">
    <source>
        <dbReference type="ARBA" id="ARBA00025628"/>
    </source>
</evidence>
<comment type="subunit">
    <text evidence="7">Homooctamer; active form. Homohexamer; low activity form.</text>
</comment>
<dbReference type="GO" id="GO:0006782">
    <property type="term" value="P:protoporphyrinogen IX biosynthetic process"/>
    <property type="evidence" value="ECO:0007669"/>
    <property type="project" value="UniProtKB-UniPathway"/>
</dbReference>
<dbReference type="PRINTS" id="PR00144">
    <property type="entry name" value="DALDHYDRTASE"/>
</dbReference>
<accession>A0A5J4NBW3</accession>
<feature type="binding site" evidence="10">
    <location>
        <position position="251"/>
    </location>
    <ligand>
        <name>5-aminolevulinate</name>
        <dbReference type="ChEBI" id="CHEBI:356416"/>
        <label>2</label>
    </ligand>
</feature>
<gene>
    <name evidence="14" type="ORF">DEA37_0010566</name>
</gene>
<dbReference type="PROSITE" id="PS00169">
    <property type="entry name" value="D_ALA_DEHYDRATASE"/>
    <property type="match status" value="1"/>
</dbReference>
<keyword evidence="3" id="KW-0350">Heme biosynthesis</keyword>
<feature type="binding site" evidence="11">
    <location>
        <position position="124"/>
    </location>
    <ligand>
        <name>Zn(2+)</name>
        <dbReference type="ChEBI" id="CHEBI:29105"/>
        <label>1</label>
        <note>catalytic</note>
    </ligand>
</feature>
<evidence type="ECO:0000256" key="7">
    <source>
        <dbReference type="ARBA" id="ARBA00025861"/>
    </source>
</evidence>
<dbReference type="EMBL" id="QNGE01004297">
    <property type="protein sequence ID" value="KAA3673027.1"/>
    <property type="molecule type" value="Genomic_DNA"/>
</dbReference>
<evidence type="ECO:0000256" key="12">
    <source>
        <dbReference type="RuleBase" id="RU000515"/>
    </source>
</evidence>
<feature type="active site" description="Schiff-base intermediate with substrate" evidence="9">
    <location>
        <position position="171"/>
    </location>
</feature>
<evidence type="ECO:0000313" key="15">
    <source>
        <dbReference type="Proteomes" id="UP000324629"/>
    </source>
</evidence>
<sequence>MSQLVQLHPGYASRVLRWWQSSNTYLRPETFVFPVFISEIPDLCEDIPSLPNQKRVGLNKLCEYLRPLIQKKLSSVILFGVVEEQYKDSIGSRADSPTGAIIPAVQLLKRNFDSLTVICDLCLCGYTSHGHCGADIIAPSDMMDGRVRAIKRAIYETGLSGKVSVMSYSAKFASCFYGPFRDAAKSAPAFGDRKCYQLPPGARDLAIRAAIRDADEGADFIMVKPGTPYLDVLNELKHQLPHHPLAVYHVSGEFAMLMCAAESGSLDLKQAALELMTCFRRAGASIIITYLTPYLLDLDLDGACC</sequence>
<evidence type="ECO:0000256" key="1">
    <source>
        <dbReference type="ARBA" id="ARBA00004694"/>
    </source>
</evidence>
<keyword evidence="5 12" id="KW-0627">Porphyrin biosynthesis</keyword>
<dbReference type="PANTHER" id="PTHR11458">
    <property type="entry name" value="DELTA-AMINOLEVULINIC ACID DEHYDRATASE"/>
    <property type="match status" value="1"/>
</dbReference>
<evidence type="ECO:0000256" key="9">
    <source>
        <dbReference type="PIRSR" id="PIRSR001415-1"/>
    </source>
</evidence>
<dbReference type="PIRSF" id="PIRSF001415">
    <property type="entry name" value="Porphbilin_synth"/>
    <property type="match status" value="1"/>
</dbReference>
<organism evidence="14 15">
    <name type="scientific">Paragonimus westermani</name>
    <dbReference type="NCBI Taxonomy" id="34504"/>
    <lineage>
        <taxon>Eukaryota</taxon>
        <taxon>Metazoa</taxon>
        <taxon>Spiralia</taxon>
        <taxon>Lophotrochozoa</taxon>
        <taxon>Platyhelminthes</taxon>
        <taxon>Trematoda</taxon>
        <taxon>Digenea</taxon>
        <taxon>Plagiorchiida</taxon>
        <taxon>Troglotremata</taxon>
        <taxon>Troglotrematidae</taxon>
        <taxon>Paragonimus</taxon>
    </lineage>
</organism>
<dbReference type="GO" id="GO:0008270">
    <property type="term" value="F:zinc ion binding"/>
    <property type="evidence" value="ECO:0007669"/>
    <property type="project" value="TreeGrafter"/>
</dbReference>
<dbReference type="InterPro" id="IPR013785">
    <property type="entry name" value="Aldolase_TIM"/>
</dbReference>
<evidence type="ECO:0000256" key="10">
    <source>
        <dbReference type="PIRSR" id="PIRSR001415-2"/>
    </source>
</evidence>
<dbReference type="GO" id="GO:0005829">
    <property type="term" value="C:cytosol"/>
    <property type="evidence" value="ECO:0007669"/>
    <property type="project" value="TreeGrafter"/>
</dbReference>
<feature type="binding site" evidence="11">
    <location>
        <position position="122"/>
    </location>
    <ligand>
        <name>Zn(2+)</name>
        <dbReference type="ChEBI" id="CHEBI:29105"/>
        <label>1</label>
        <note>catalytic</note>
    </ligand>
</feature>
<dbReference type="EC" id="4.2.1.24" evidence="12"/>
<reference evidence="14" key="1">
    <citation type="journal article" date="2019" name="Gigascience">
        <title>Whole-genome sequence of the oriental lung fluke Paragonimus westermani.</title>
        <authorList>
            <person name="Oey H."/>
            <person name="Zakrzewski M."/>
            <person name="Narain K."/>
            <person name="Devi K.R."/>
            <person name="Agatsuma T."/>
            <person name="Nawaratna S."/>
            <person name="Gobert G.N."/>
            <person name="Jones M.K."/>
            <person name="Ragan M.A."/>
            <person name="McManus D.P."/>
            <person name="Krause L."/>
        </authorList>
    </citation>
    <scope>NUCLEOTIDE SEQUENCE [LARGE SCALE GENOMIC DNA]</scope>
    <source>
        <strain evidence="14">IND2009</strain>
    </source>
</reference>
<keyword evidence="15" id="KW-1185">Reference proteome</keyword>
<comment type="catalytic activity">
    <reaction evidence="8 12">
        <text>2 5-aminolevulinate = porphobilinogen + 2 H2O + H(+)</text>
        <dbReference type="Rhea" id="RHEA:24064"/>
        <dbReference type="ChEBI" id="CHEBI:15377"/>
        <dbReference type="ChEBI" id="CHEBI:15378"/>
        <dbReference type="ChEBI" id="CHEBI:58126"/>
        <dbReference type="ChEBI" id="CHEBI:356416"/>
        <dbReference type="EC" id="4.2.1.24"/>
    </reaction>
</comment>
<feature type="binding site" evidence="11">
    <location>
        <position position="131"/>
    </location>
    <ligand>
        <name>Zn(2+)</name>
        <dbReference type="ChEBI" id="CHEBI:29105"/>
        <label>2</label>
    </ligand>
</feature>
<comment type="pathway">
    <text evidence="1">Porphyrin-containing compound metabolism; protoporphyrin-IX biosynthesis; coproporphyrinogen-III from 5-aminolevulinate: step 1/4.</text>
</comment>
<dbReference type="AlphaFoldDB" id="A0A5J4NBW3"/>
<dbReference type="GO" id="GO:0004655">
    <property type="term" value="F:porphobilinogen synthase activity"/>
    <property type="evidence" value="ECO:0007669"/>
    <property type="project" value="UniProtKB-EC"/>
</dbReference>
<dbReference type="UniPathway" id="UPA00251">
    <property type="reaction ID" value="UER00318"/>
</dbReference>
<proteinExistence type="inferred from homology"/>
<feature type="binding site" evidence="10">
    <location>
        <position position="193"/>
    </location>
    <ligand>
        <name>5-aminolevulinate</name>
        <dbReference type="ChEBI" id="CHEBI:356416"/>
        <label>1</label>
    </ligand>
</feature>
<dbReference type="SMART" id="SM01004">
    <property type="entry name" value="ALAD"/>
    <property type="match status" value="1"/>
</dbReference>
<dbReference type="Pfam" id="PF00490">
    <property type="entry name" value="ALAD"/>
    <property type="match status" value="1"/>
</dbReference>
<feature type="binding site" evidence="10">
    <location>
        <position position="290"/>
    </location>
    <ligand>
        <name>5-aminolevulinate</name>
        <dbReference type="ChEBI" id="CHEBI:356416"/>
        <label>2</label>
    </ligand>
</feature>
<name>A0A5J4NBW3_9TREM</name>
<feature type="binding site" evidence="11">
    <location>
        <position position="132"/>
    </location>
    <ligand>
        <name>Zn(2+)</name>
        <dbReference type="ChEBI" id="CHEBI:29105"/>
        <label>1</label>
        <note>catalytic</note>
    </ligand>
</feature>
<evidence type="ECO:0000256" key="13">
    <source>
        <dbReference type="RuleBase" id="RU004161"/>
    </source>
</evidence>
<evidence type="ECO:0000256" key="2">
    <source>
        <dbReference type="ARBA" id="ARBA00008055"/>
    </source>
</evidence>
<feature type="active site" description="Schiff-base intermediate with substrate" evidence="9">
    <location>
        <position position="224"/>
    </location>
</feature>
<evidence type="ECO:0000256" key="3">
    <source>
        <dbReference type="ARBA" id="ARBA00023133"/>
    </source>
</evidence>
<keyword evidence="4 12" id="KW-0456">Lyase</keyword>
<feature type="binding site" evidence="10">
    <location>
        <position position="181"/>
    </location>
    <ligand>
        <name>5-aminolevulinate</name>
        <dbReference type="ChEBI" id="CHEBI:356416"/>
        <label>1</label>
    </ligand>
</feature>
<comment type="caution">
    <text evidence="14">The sequence shown here is derived from an EMBL/GenBank/DDBJ whole genome shotgun (WGS) entry which is preliminary data.</text>
</comment>
<evidence type="ECO:0000256" key="8">
    <source>
        <dbReference type="ARBA" id="ARBA00047651"/>
    </source>
</evidence>
<dbReference type="Gene3D" id="3.20.20.70">
    <property type="entry name" value="Aldolase class I"/>
    <property type="match status" value="2"/>
</dbReference>
<evidence type="ECO:0000256" key="5">
    <source>
        <dbReference type="ARBA" id="ARBA00023244"/>
    </source>
</evidence>
<dbReference type="PANTHER" id="PTHR11458:SF0">
    <property type="entry name" value="DELTA-AMINOLEVULINIC ACID DEHYDRATASE"/>
    <property type="match status" value="1"/>
</dbReference>
<evidence type="ECO:0000313" key="14">
    <source>
        <dbReference type="EMBL" id="KAA3673027.1"/>
    </source>
</evidence>
<dbReference type="Proteomes" id="UP000324629">
    <property type="component" value="Unassembled WGS sequence"/>
</dbReference>
<dbReference type="InterPro" id="IPR030656">
    <property type="entry name" value="ALAD_AS"/>
</dbReference>
<comment type="function">
    <text evidence="6">Catalyzes an early step in the biosynthesis of tetrapyrroles. Binds two molecules of 5-aminolevulinate per subunit, each at a distinct site, and catalyzes their condensation to form porphobilinogen.</text>
</comment>